<name>A0ABW2TL12_9PSEU</name>
<protein>
    <submittedName>
        <fullName evidence="1">DUF6218 family protein</fullName>
    </submittedName>
</protein>
<sequence>MSEEIAPLARTITTRAADGRTMIGHVVLCRDDESLALWQVSADGLATGAWVVPVDEAFGDSAGWLLSCCAQRAVVDVDVEPALGLMGELRKAAGVAGPPPRAVRLGDALGEIADLRAACAEAVAERKGANAVEWPFDLPDAPADLAGFLAVAGLPLPRADRPVAADALARCAVVGWVVQRWKETVTAVRRRSYLQDLVSPALLPPRWEAALCDAFAD</sequence>
<keyword evidence="2" id="KW-1185">Reference proteome</keyword>
<organism evidence="1 2">
    <name type="scientific">Actinokineospora soli</name>
    <dbReference type="NCBI Taxonomy" id="1048753"/>
    <lineage>
        <taxon>Bacteria</taxon>
        <taxon>Bacillati</taxon>
        <taxon>Actinomycetota</taxon>
        <taxon>Actinomycetes</taxon>
        <taxon>Pseudonocardiales</taxon>
        <taxon>Pseudonocardiaceae</taxon>
        <taxon>Actinokineospora</taxon>
    </lineage>
</organism>
<dbReference type="EMBL" id="JBHTEY010000004">
    <property type="protein sequence ID" value="MFC7613735.1"/>
    <property type="molecule type" value="Genomic_DNA"/>
</dbReference>
<comment type="caution">
    <text evidence="1">The sequence shown here is derived from an EMBL/GenBank/DDBJ whole genome shotgun (WGS) entry which is preliminary data.</text>
</comment>
<dbReference type="Proteomes" id="UP001596512">
    <property type="component" value="Unassembled WGS sequence"/>
</dbReference>
<gene>
    <name evidence="1" type="ORF">ACFQV2_09260</name>
</gene>
<evidence type="ECO:0000313" key="2">
    <source>
        <dbReference type="Proteomes" id="UP001596512"/>
    </source>
</evidence>
<accession>A0ABW2TL12</accession>
<proteinExistence type="predicted"/>
<dbReference type="InterPro" id="IPR046190">
    <property type="entry name" value="DUF6218"/>
</dbReference>
<dbReference type="Pfam" id="PF19726">
    <property type="entry name" value="DUF6218"/>
    <property type="match status" value="1"/>
</dbReference>
<reference evidence="2" key="1">
    <citation type="journal article" date="2019" name="Int. J. Syst. Evol. Microbiol.">
        <title>The Global Catalogue of Microorganisms (GCM) 10K type strain sequencing project: providing services to taxonomists for standard genome sequencing and annotation.</title>
        <authorList>
            <consortium name="The Broad Institute Genomics Platform"/>
            <consortium name="The Broad Institute Genome Sequencing Center for Infectious Disease"/>
            <person name="Wu L."/>
            <person name="Ma J."/>
        </authorList>
    </citation>
    <scope>NUCLEOTIDE SEQUENCE [LARGE SCALE GENOMIC DNA]</scope>
    <source>
        <strain evidence="2">JCM 17695</strain>
    </source>
</reference>
<evidence type="ECO:0000313" key="1">
    <source>
        <dbReference type="EMBL" id="MFC7613735.1"/>
    </source>
</evidence>